<dbReference type="SUPFAM" id="SSF81901">
    <property type="entry name" value="HCP-like"/>
    <property type="match status" value="1"/>
</dbReference>
<protein>
    <submittedName>
        <fullName evidence="1">TPR repeat protein</fullName>
    </submittedName>
</protein>
<gene>
    <name evidence="1" type="ORF">J2W69_000402</name>
</gene>
<dbReference type="Pfam" id="PF08238">
    <property type="entry name" value="Sel1"/>
    <property type="match status" value="2"/>
</dbReference>
<organism evidence="1 2">
    <name type="scientific">Rheinheimera soli</name>
    <dbReference type="NCBI Taxonomy" id="443616"/>
    <lineage>
        <taxon>Bacteria</taxon>
        <taxon>Pseudomonadati</taxon>
        <taxon>Pseudomonadota</taxon>
        <taxon>Gammaproteobacteria</taxon>
        <taxon>Chromatiales</taxon>
        <taxon>Chromatiaceae</taxon>
        <taxon>Rheinheimera</taxon>
    </lineage>
</organism>
<dbReference type="InterPro" id="IPR006597">
    <property type="entry name" value="Sel1-like"/>
</dbReference>
<dbReference type="RefSeq" id="WP_310274056.1">
    <property type="nucleotide sequence ID" value="NZ_JAVDWR010000001.1"/>
</dbReference>
<evidence type="ECO:0000313" key="1">
    <source>
        <dbReference type="EMBL" id="MDR7119487.1"/>
    </source>
</evidence>
<dbReference type="Proteomes" id="UP001257909">
    <property type="component" value="Unassembled WGS sequence"/>
</dbReference>
<dbReference type="InterPro" id="IPR011990">
    <property type="entry name" value="TPR-like_helical_dom_sf"/>
</dbReference>
<reference evidence="1 2" key="1">
    <citation type="submission" date="2023-07" db="EMBL/GenBank/DDBJ databases">
        <title>Sorghum-associated microbial communities from plants grown in Nebraska, USA.</title>
        <authorList>
            <person name="Schachtman D."/>
        </authorList>
    </citation>
    <scope>NUCLEOTIDE SEQUENCE [LARGE SCALE GENOMIC DNA]</scope>
    <source>
        <strain evidence="1 2">4138</strain>
    </source>
</reference>
<dbReference type="SMART" id="SM00671">
    <property type="entry name" value="SEL1"/>
    <property type="match status" value="1"/>
</dbReference>
<dbReference type="Gene3D" id="1.25.40.10">
    <property type="entry name" value="Tetratricopeptide repeat domain"/>
    <property type="match status" value="1"/>
</dbReference>
<name>A0ABU1VUW6_9GAMM</name>
<comment type="caution">
    <text evidence="1">The sequence shown here is derived from an EMBL/GenBank/DDBJ whole genome shotgun (WGS) entry which is preliminary data.</text>
</comment>
<evidence type="ECO:0000313" key="2">
    <source>
        <dbReference type="Proteomes" id="UP001257909"/>
    </source>
</evidence>
<accession>A0ABU1VUW6</accession>
<proteinExistence type="predicted"/>
<sequence>MTTPQLLSPQFTGIDDLTLAEVDAKLKEHQQLLQVLLQSPGSMLSYLPQNDPALTVQNDTLHTDHQEAEQFFQQALALSEQQAHQAATFYCRAAYTGHLQAQVQLGHCYLKGAGVPKSAVFAYSWFILAALQQDSTAEQACTVLCKHLTVLDQQQAQQLAAERFEKITLQNNK</sequence>
<dbReference type="EMBL" id="JAVDWR010000001">
    <property type="protein sequence ID" value="MDR7119487.1"/>
    <property type="molecule type" value="Genomic_DNA"/>
</dbReference>
<keyword evidence="2" id="KW-1185">Reference proteome</keyword>